<protein>
    <recommendedName>
        <fullName evidence="4">Glycosyltransferase sugar-binding region containing DXD motif-containing protein</fullName>
    </recommendedName>
</protein>
<dbReference type="InterPro" id="IPR051706">
    <property type="entry name" value="Glycosyltransferase_domain"/>
</dbReference>
<keyword evidence="3" id="KW-1185">Reference proteome</keyword>
<dbReference type="PANTHER" id="PTHR32385:SF15">
    <property type="entry name" value="INOSITOL PHOSPHOCERAMIDE MANNOSYLTRANSFERASE 1"/>
    <property type="match status" value="1"/>
</dbReference>
<evidence type="ECO:0000313" key="3">
    <source>
        <dbReference type="Proteomes" id="UP000620064"/>
    </source>
</evidence>
<dbReference type="EMBL" id="BMLV01000002">
    <property type="protein sequence ID" value="GGP03084.1"/>
    <property type="molecule type" value="Genomic_DNA"/>
</dbReference>
<dbReference type="Proteomes" id="UP000620064">
    <property type="component" value="Unassembled WGS sequence"/>
</dbReference>
<evidence type="ECO:0000256" key="1">
    <source>
        <dbReference type="ARBA" id="ARBA00022679"/>
    </source>
</evidence>
<name>A0ABQ2NGY2_9FLAO</name>
<evidence type="ECO:0008006" key="4">
    <source>
        <dbReference type="Google" id="ProtNLM"/>
    </source>
</evidence>
<dbReference type="InterPro" id="IPR007577">
    <property type="entry name" value="GlycoTrfase_DXD_sugar-bd_CS"/>
</dbReference>
<dbReference type="SUPFAM" id="SSF53448">
    <property type="entry name" value="Nucleotide-diphospho-sugar transferases"/>
    <property type="match status" value="1"/>
</dbReference>
<sequence>MIPKKVHYFWFGRNPKPPIAEFCIASWKKHLPDFEIIEWNEDNFDYTQNTFAREAYEQKKWAFVSDYARAKVLYEEGGFYMDTDMELKNTLDDFIDYKAICGFEIKKIPFSAFWAVEAKHILAKDILEYYENMSGLDTTPNTKVFSNLLVEKYGANPLRDELQELKHDVVLFPSSFFSLDLPINYVTHHFSGSWHNSWTEENNTYKELVNMYGVLNLLAQQKDSKRKVKDVIYNQELFSIDKILDQFPTQYIAQYIVKKVIKKIIGK</sequence>
<dbReference type="RefSeq" id="WP_188616994.1">
    <property type="nucleotide sequence ID" value="NZ_BMLV01000002.1"/>
</dbReference>
<gene>
    <name evidence="2" type="ORF">GCM10010992_10070</name>
</gene>
<keyword evidence="1" id="KW-0808">Transferase</keyword>
<dbReference type="InterPro" id="IPR029044">
    <property type="entry name" value="Nucleotide-diphossugar_trans"/>
</dbReference>
<evidence type="ECO:0000313" key="2">
    <source>
        <dbReference type="EMBL" id="GGP03084.1"/>
    </source>
</evidence>
<proteinExistence type="predicted"/>
<dbReference type="PANTHER" id="PTHR32385">
    <property type="entry name" value="MANNOSYL PHOSPHORYLINOSITOL CERAMIDE SYNTHASE"/>
    <property type="match status" value="1"/>
</dbReference>
<comment type="caution">
    <text evidence="2">The sequence shown here is derived from an EMBL/GenBank/DDBJ whole genome shotgun (WGS) entry which is preliminary data.</text>
</comment>
<accession>A0ABQ2NGY2</accession>
<reference evidence="3" key="1">
    <citation type="journal article" date="2019" name="Int. J. Syst. Evol. Microbiol.">
        <title>The Global Catalogue of Microorganisms (GCM) 10K type strain sequencing project: providing services to taxonomists for standard genome sequencing and annotation.</title>
        <authorList>
            <consortium name="The Broad Institute Genomics Platform"/>
            <consortium name="The Broad Institute Genome Sequencing Center for Infectious Disease"/>
            <person name="Wu L."/>
            <person name="Ma J."/>
        </authorList>
    </citation>
    <scope>NUCLEOTIDE SEQUENCE [LARGE SCALE GENOMIC DNA]</scope>
    <source>
        <strain evidence="3">CGMCC 1.7656</strain>
    </source>
</reference>
<organism evidence="2 3">
    <name type="scientific">Cloacibacterium rupense</name>
    <dbReference type="NCBI Taxonomy" id="517423"/>
    <lineage>
        <taxon>Bacteria</taxon>
        <taxon>Pseudomonadati</taxon>
        <taxon>Bacteroidota</taxon>
        <taxon>Flavobacteriia</taxon>
        <taxon>Flavobacteriales</taxon>
        <taxon>Weeksellaceae</taxon>
    </lineage>
</organism>
<dbReference type="Pfam" id="PF04488">
    <property type="entry name" value="Gly_transf_sug"/>
    <property type="match status" value="1"/>
</dbReference>
<dbReference type="Gene3D" id="3.90.550.20">
    <property type="match status" value="1"/>
</dbReference>